<dbReference type="RefSeq" id="WP_100079751.1">
    <property type="nucleotide sequence ID" value="NZ_NQVN01000002.1"/>
</dbReference>
<evidence type="ECO:0000256" key="1">
    <source>
        <dbReference type="ARBA" id="ARBA00009820"/>
    </source>
</evidence>
<comment type="similarity">
    <text evidence="1">Belongs to the TolB family.</text>
</comment>
<dbReference type="Proteomes" id="UP000231070">
    <property type="component" value="Unassembled WGS sequence"/>
</dbReference>
<keyword evidence="3" id="KW-1185">Reference proteome</keyword>
<proteinExistence type="inferred from homology"/>
<reference evidence="2 3" key="1">
    <citation type="submission" date="2017-08" db="EMBL/GenBank/DDBJ databases">
        <title>Pleomorphomonas carboxidotrophicus sp. nov., a new mesophilic hydrogenogenic carboxidotroph.</title>
        <authorList>
            <person name="Esquivel-Elizondo S."/>
            <person name="Krajmalnik-Brown R."/>
            <person name="Maldonado J."/>
        </authorList>
    </citation>
    <scope>NUCLEOTIDE SEQUENCE [LARGE SCALE GENOMIC DNA]</scope>
    <source>
        <strain evidence="2 3">SVCO-16</strain>
    </source>
</reference>
<dbReference type="EMBL" id="NQVN01000002">
    <property type="protein sequence ID" value="PIP00417.1"/>
    <property type="molecule type" value="Genomic_DNA"/>
</dbReference>
<dbReference type="Pfam" id="PF07676">
    <property type="entry name" value="PD40"/>
    <property type="match status" value="2"/>
</dbReference>
<dbReference type="InterPro" id="IPR011659">
    <property type="entry name" value="WD40"/>
</dbReference>
<dbReference type="OrthoDB" id="9758793at2"/>
<dbReference type="PANTHER" id="PTHR36842">
    <property type="entry name" value="PROTEIN TOLB HOMOLOG"/>
    <property type="match status" value="1"/>
</dbReference>
<dbReference type="Gene3D" id="2.120.10.30">
    <property type="entry name" value="TolB, C-terminal domain"/>
    <property type="match status" value="1"/>
</dbReference>
<gene>
    <name evidence="2" type="ORF">CJ014_06715</name>
</gene>
<dbReference type="InterPro" id="IPR011042">
    <property type="entry name" value="6-blade_b-propeller_TolB-like"/>
</dbReference>
<organism evidence="2 3">
    <name type="scientific">Pleomorphomonas carboxyditropha</name>
    <dbReference type="NCBI Taxonomy" id="2023338"/>
    <lineage>
        <taxon>Bacteria</taxon>
        <taxon>Pseudomonadati</taxon>
        <taxon>Pseudomonadota</taxon>
        <taxon>Alphaproteobacteria</taxon>
        <taxon>Hyphomicrobiales</taxon>
        <taxon>Pleomorphomonadaceae</taxon>
        <taxon>Pleomorphomonas</taxon>
    </lineage>
</organism>
<evidence type="ECO:0008006" key="4">
    <source>
        <dbReference type="Google" id="ProtNLM"/>
    </source>
</evidence>
<dbReference type="SUPFAM" id="SSF82171">
    <property type="entry name" value="DPP6 N-terminal domain-like"/>
    <property type="match status" value="1"/>
</dbReference>
<protein>
    <recommendedName>
        <fullName evidence="4">Transporter</fullName>
    </recommendedName>
</protein>
<sequence>MGSEVAIFRLESRTVETVLKTDRLVEAPNWTKDGKALVINGDGRLHRVELARPAMVEIDTGFAGNCNNDHGISPDGTLLAISDSTERGSSGIYTLPIGGGPPTAVTDEVPSYWHGWSPDGGTLAYVANRTGTFQVFTIPVGGGAEREITSDFDHCDGPDYSPDGAWIWFNGERNGAVDLWRIRPDGSDLQKMTGDERVNWFPHPSPDGRHIAYLAYLPGVKGHPRDEHVELRLMPAEGGKPEVLLPLYGGQGTINVPSWAPDSAAFAFVRYDRDK</sequence>
<dbReference type="AlphaFoldDB" id="A0A2G9X0C6"/>
<evidence type="ECO:0000313" key="3">
    <source>
        <dbReference type="Proteomes" id="UP000231070"/>
    </source>
</evidence>
<dbReference type="PANTHER" id="PTHR36842:SF1">
    <property type="entry name" value="PROTEIN TOLB"/>
    <property type="match status" value="1"/>
</dbReference>
<name>A0A2G9X0C6_9HYPH</name>
<evidence type="ECO:0000313" key="2">
    <source>
        <dbReference type="EMBL" id="PIP00417.1"/>
    </source>
</evidence>
<accession>A0A2G9X0C6</accession>
<comment type="caution">
    <text evidence="2">The sequence shown here is derived from an EMBL/GenBank/DDBJ whole genome shotgun (WGS) entry which is preliminary data.</text>
</comment>